<dbReference type="InterPro" id="IPR023393">
    <property type="entry name" value="START-like_dom_sf"/>
</dbReference>
<dbReference type="CDD" id="cd07821">
    <property type="entry name" value="PYR_PYL_RCAR_like"/>
    <property type="match status" value="1"/>
</dbReference>
<comment type="caution">
    <text evidence="1">The sequence shown here is derived from an EMBL/GenBank/DDBJ whole genome shotgun (WGS) entry which is preliminary data.</text>
</comment>
<dbReference type="SUPFAM" id="SSF55961">
    <property type="entry name" value="Bet v1-like"/>
    <property type="match status" value="1"/>
</dbReference>
<dbReference type="Gene3D" id="3.30.530.20">
    <property type="match status" value="1"/>
</dbReference>
<name>A0ABY0NP31_9HYPH</name>
<dbReference type="Pfam" id="PF10604">
    <property type="entry name" value="Polyketide_cyc2"/>
    <property type="match status" value="1"/>
</dbReference>
<organism evidence="1 2">
    <name type="scientific">Bosea robiniae</name>
    <dbReference type="NCBI Taxonomy" id="1036780"/>
    <lineage>
        <taxon>Bacteria</taxon>
        <taxon>Pseudomonadati</taxon>
        <taxon>Pseudomonadota</taxon>
        <taxon>Alphaproteobacteria</taxon>
        <taxon>Hyphomicrobiales</taxon>
        <taxon>Boseaceae</taxon>
        <taxon>Bosea</taxon>
    </lineage>
</organism>
<protein>
    <submittedName>
        <fullName evidence="1">Polyketide cyclase / dehydrase and lipid transport</fullName>
    </submittedName>
</protein>
<gene>
    <name evidence="1" type="ORF">SAMN05421844_10284</name>
</gene>
<proteinExistence type="predicted"/>
<dbReference type="InterPro" id="IPR019587">
    <property type="entry name" value="Polyketide_cyclase/dehydratase"/>
</dbReference>
<evidence type="ECO:0000313" key="2">
    <source>
        <dbReference type="Proteomes" id="UP000199468"/>
    </source>
</evidence>
<dbReference type="RefSeq" id="WP_170843332.1">
    <property type="nucleotide sequence ID" value="NZ_FNBZ01000002.1"/>
</dbReference>
<keyword evidence="2" id="KW-1185">Reference proteome</keyword>
<dbReference type="PANTHER" id="PTHR39332:SF7">
    <property type="entry name" value="SRPBCC FAMILY PROTEIN"/>
    <property type="match status" value="1"/>
</dbReference>
<accession>A0ABY0NP31</accession>
<sequence length="150" mass="17176">MAKAYYSTVFAESADKVWQAIRSFGDYDWTVVPSVTKIEDGRPGDQVGAVRRIEMTDRTMRQILLTHSDREHSYSYGLLSGMPANAENYIATLRVTPIVDGNKSFIEWFADFDASPQDRDLIRDNFVTNGFAVWLRSLRARLAQSEWDWG</sequence>
<evidence type="ECO:0000313" key="1">
    <source>
        <dbReference type="EMBL" id="SDF81761.1"/>
    </source>
</evidence>
<dbReference type="Proteomes" id="UP000199468">
    <property type="component" value="Unassembled WGS sequence"/>
</dbReference>
<dbReference type="EMBL" id="FNBZ01000002">
    <property type="protein sequence ID" value="SDF81761.1"/>
    <property type="molecule type" value="Genomic_DNA"/>
</dbReference>
<reference evidence="1 2" key="1">
    <citation type="submission" date="2016-10" db="EMBL/GenBank/DDBJ databases">
        <authorList>
            <person name="Varghese N."/>
            <person name="Submissions S."/>
        </authorList>
    </citation>
    <scope>NUCLEOTIDE SEQUENCE [LARGE SCALE GENOMIC DNA]</scope>
    <source>
        <strain evidence="1 2">DSM 26672</strain>
    </source>
</reference>
<dbReference type="PANTHER" id="PTHR39332">
    <property type="entry name" value="BLL4707 PROTEIN"/>
    <property type="match status" value="1"/>
</dbReference>